<dbReference type="InterPro" id="IPR011990">
    <property type="entry name" value="TPR-like_helical_dom_sf"/>
</dbReference>
<dbReference type="Proteomes" id="UP000185984">
    <property type="component" value="Unassembled WGS sequence"/>
</dbReference>
<dbReference type="InterPro" id="IPR019734">
    <property type="entry name" value="TPR_rpt"/>
</dbReference>
<dbReference type="OrthoDB" id="509324at2"/>
<organism evidence="1 2">
    <name type="scientific">Chroogloeocystis siderophila 5.2 s.c.1</name>
    <dbReference type="NCBI Taxonomy" id="247279"/>
    <lineage>
        <taxon>Bacteria</taxon>
        <taxon>Bacillati</taxon>
        <taxon>Cyanobacteriota</taxon>
        <taxon>Cyanophyceae</taxon>
        <taxon>Oscillatoriophycideae</taxon>
        <taxon>Chroococcales</taxon>
        <taxon>Chroococcaceae</taxon>
        <taxon>Chroogloeocystis</taxon>
    </lineage>
</organism>
<name>A0A1U7HK27_9CHRO</name>
<dbReference type="STRING" id="247279.NIES1031_16615"/>
<keyword evidence="2" id="KW-1185">Reference proteome</keyword>
<evidence type="ECO:0000313" key="1">
    <source>
        <dbReference type="EMBL" id="OKH23919.1"/>
    </source>
</evidence>
<dbReference type="AlphaFoldDB" id="A0A1U7HK27"/>
<dbReference type="SUPFAM" id="SSF48452">
    <property type="entry name" value="TPR-like"/>
    <property type="match status" value="1"/>
</dbReference>
<gene>
    <name evidence="1" type="ORF">NIES1031_16615</name>
</gene>
<dbReference type="RefSeq" id="WP_073550630.1">
    <property type="nucleotide sequence ID" value="NZ_CAWMVK010000006.1"/>
</dbReference>
<evidence type="ECO:0000313" key="2">
    <source>
        <dbReference type="Proteomes" id="UP000185984"/>
    </source>
</evidence>
<comment type="caution">
    <text evidence="1">The sequence shown here is derived from an EMBL/GenBank/DDBJ whole genome shotgun (WGS) entry which is preliminary data.</text>
</comment>
<dbReference type="SMART" id="SM00028">
    <property type="entry name" value="TPR"/>
    <property type="match status" value="2"/>
</dbReference>
<accession>A0A1U7HK27</accession>
<dbReference type="Gene3D" id="1.25.40.10">
    <property type="entry name" value="Tetratricopeptide repeat domain"/>
    <property type="match status" value="1"/>
</dbReference>
<proteinExistence type="predicted"/>
<reference evidence="1 2" key="1">
    <citation type="submission" date="2016-11" db="EMBL/GenBank/DDBJ databases">
        <title>Draft Genome Sequences of Nine Cyanobacterial Strains from Diverse Habitats.</title>
        <authorList>
            <person name="Zhu T."/>
            <person name="Hou S."/>
            <person name="Lu X."/>
            <person name="Hess W.R."/>
        </authorList>
    </citation>
    <scope>NUCLEOTIDE SEQUENCE [LARGE SCALE GENOMIC DNA]</scope>
    <source>
        <strain evidence="1 2">5.2 s.c.1</strain>
    </source>
</reference>
<sequence>MRLAQIMTISGIVALVVTVGEGIAAAQTDNFRCFMVTMSGNTINLEHICKVNNDLGSKKLVNLTPIYTQIRQNLDNQNFEEAIEGYTQLLRYQPNNAKVYLNRGLIYWYLDNRQTAIADLEQASRLFRAQGDETYFPATQELIRQIQSEG</sequence>
<dbReference type="EMBL" id="MRCC01000014">
    <property type="protein sequence ID" value="OKH23919.1"/>
    <property type="molecule type" value="Genomic_DNA"/>
</dbReference>
<protein>
    <submittedName>
        <fullName evidence="1">Uncharacterized protein</fullName>
    </submittedName>
</protein>
<dbReference type="Pfam" id="PF13414">
    <property type="entry name" value="TPR_11"/>
    <property type="match status" value="1"/>
</dbReference>